<organism evidence="1 2">
    <name type="scientific">Acinetobacter phage LZ35</name>
    <dbReference type="NCBI Taxonomy" id="1792222"/>
    <lineage>
        <taxon>Viruses</taxon>
        <taxon>Duplodnaviria</taxon>
        <taxon>Heunggongvirae</taxon>
        <taxon>Uroviricota</taxon>
        <taxon>Caudoviricetes</taxon>
        <taxon>Obolenskvirus</taxon>
        <taxon>Obolenskvirus LZ35</taxon>
    </lineage>
</organism>
<sequence length="58" mass="6704">MNKLELAHEWAKSIGAETNLPLDILVDTCFDYAEALLAENEKRKDKSRSEVLEEWQPD</sequence>
<protein>
    <submittedName>
        <fullName evidence="1">Uncharacterized protein</fullName>
    </submittedName>
</protein>
<name>A0A190XCF0_9CAUD</name>
<dbReference type="GeneID" id="29068438"/>
<dbReference type="Proteomes" id="UP000201388">
    <property type="component" value="Segment"/>
</dbReference>
<reference evidence="2" key="1">
    <citation type="submission" date="2016-01" db="EMBL/GenBank/DDBJ databases">
        <title>The genome sequence of bacteriophage LZ35 lytic for Acinetobacter baumannii.</title>
        <authorList>
            <person name="Guo Z."/>
            <person name="Huang H."/>
            <person name="Shi H."/>
            <person name="Sun Y."/>
        </authorList>
    </citation>
    <scope>NUCLEOTIDE SEQUENCE [LARGE SCALE GENOMIC DNA]</scope>
</reference>
<dbReference type="EMBL" id="KU510289">
    <property type="protein sequence ID" value="AMD43219.2"/>
    <property type="molecule type" value="Genomic_DNA"/>
</dbReference>
<dbReference type="RefSeq" id="YP_009291935.1">
    <property type="nucleotide sequence ID" value="NC_031117.1"/>
</dbReference>
<evidence type="ECO:0000313" key="1">
    <source>
        <dbReference type="EMBL" id="AMD43219.2"/>
    </source>
</evidence>
<keyword evidence="2" id="KW-1185">Reference proteome</keyword>
<dbReference type="KEGG" id="vg:29068438"/>
<accession>A0A190XCF0</accession>
<gene>
    <name evidence="1" type="ORF">YD_63</name>
</gene>
<dbReference type="OrthoDB" id="13263at10239"/>
<proteinExistence type="predicted"/>
<evidence type="ECO:0000313" key="2">
    <source>
        <dbReference type="Proteomes" id="UP000201388"/>
    </source>
</evidence>